<sequence length="668" mass="75232">MITKTLWQKLGLIFGALLLRHFAARNDIFPCHCEEPEATKQPLSRALAKGSGLLRSARNDRERARNDEVGSVARDDRERARHEREVICDDRERVRNNRPKILICFVLSLIFLTLVGCSREATEVETIFTPLGLIVKGASSIPLSLYDDKGNLILSYPKLPGPDVLLVFPWKPEKTYLLKVGATKIKLLAPEKRPIAELLVLTPLGSPGERFIVYPESPLEAHFVVSSRAPCPEIGLMFTPYQDLKIEIASFKKNIPEGQRELFRQKVYLKDNEETVLKIKLENTPINLSFERRYVDLRGKIKVLAWHFPTDESGLNIRHKREGVLVIPNPLFEKIGYTLGIKERGYSRFLPFAYQTILLKNESPMPVNLLIKADFFDPQTVKKASGFYPPKFGAEGHIKEPLGLAYLPPHGIARVVLPVFAEIKPGEYLARIEVYPLGEKKPVLVKERLIGVTRGKPWLAASLFVILFCGLTISLGFLVAHQRVLRHFRVRELCLIALSGAVAFGLDFLGGMLSNIFHAILGPFNVLVGGLITEVTHYVVFTAIFSLVPKPGFVTLSYLMNYLMGLLLYGGMRATDPFFVGANIFFMEAMLLLLLVYQKPVGLRLVLALALADALQTFSSLVLHMTFYRLYFPDWYIWLSVGVKGFLYTLIGAGLGLKIGKLLREMER</sequence>
<feature type="transmembrane region" description="Helical" evidence="1">
    <location>
        <begin position="578"/>
        <end position="596"/>
    </location>
</feature>
<dbReference type="STRING" id="1795632.TH606_05225"/>
<feature type="transmembrane region" description="Helical" evidence="1">
    <location>
        <begin position="635"/>
        <end position="657"/>
    </location>
</feature>
<comment type="caution">
    <text evidence="2">The sequence shown here is derived from an EMBL/GenBank/DDBJ whole genome shotgun (WGS) entry which is preliminary data.</text>
</comment>
<evidence type="ECO:0000313" key="2">
    <source>
        <dbReference type="EMBL" id="OAG27757.1"/>
    </source>
</evidence>
<proteinExistence type="predicted"/>
<evidence type="ECO:0000256" key="1">
    <source>
        <dbReference type="SAM" id="Phobius"/>
    </source>
</evidence>
<name>A0A177E732_9BACT</name>
<protein>
    <submittedName>
        <fullName evidence="2">Uncharacterized protein</fullName>
    </submittedName>
</protein>
<organism evidence="2 3">
    <name type="scientific">Thermodesulfatator autotrophicus</name>
    <dbReference type="NCBI Taxonomy" id="1795632"/>
    <lineage>
        <taxon>Bacteria</taxon>
        <taxon>Pseudomonadati</taxon>
        <taxon>Thermodesulfobacteriota</taxon>
        <taxon>Thermodesulfobacteria</taxon>
        <taxon>Thermodesulfobacteriales</taxon>
        <taxon>Thermodesulfatatoraceae</taxon>
        <taxon>Thermodesulfatator</taxon>
    </lineage>
</organism>
<evidence type="ECO:0000313" key="3">
    <source>
        <dbReference type="Proteomes" id="UP000076964"/>
    </source>
</evidence>
<dbReference type="AlphaFoldDB" id="A0A177E732"/>
<accession>A0A177E732</accession>
<gene>
    <name evidence="2" type="ORF">TH606_05225</name>
</gene>
<feature type="transmembrane region" description="Helical" evidence="1">
    <location>
        <begin position="458"/>
        <end position="481"/>
    </location>
</feature>
<feature type="transmembrane region" description="Helical" evidence="1">
    <location>
        <begin position="603"/>
        <end position="623"/>
    </location>
</feature>
<keyword evidence="1" id="KW-0812">Transmembrane</keyword>
<feature type="transmembrane region" description="Helical" evidence="1">
    <location>
        <begin position="553"/>
        <end position="572"/>
    </location>
</feature>
<dbReference type="OrthoDB" id="9764734at2"/>
<feature type="transmembrane region" description="Helical" evidence="1">
    <location>
        <begin position="519"/>
        <end position="541"/>
    </location>
</feature>
<dbReference type="EMBL" id="LSFI01000020">
    <property type="protein sequence ID" value="OAG27757.1"/>
    <property type="molecule type" value="Genomic_DNA"/>
</dbReference>
<dbReference type="Proteomes" id="UP000076964">
    <property type="component" value="Unassembled WGS sequence"/>
</dbReference>
<keyword evidence="1" id="KW-0472">Membrane</keyword>
<keyword evidence="1" id="KW-1133">Transmembrane helix</keyword>
<keyword evidence="3" id="KW-1185">Reference proteome</keyword>
<dbReference type="RefSeq" id="WP_068541866.1">
    <property type="nucleotide sequence ID" value="NZ_LSFI01000020.1"/>
</dbReference>
<feature type="transmembrane region" description="Helical" evidence="1">
    <location>
        <begin position="493"/>
        <end position="513"/>
    </location>
</feature>
<reference evidence="2 3" key="1">
    <citation type="submission" date="2016-02" db="EMBL/GenBank/DDBJ databases">
        <title>Draft genome sequence of Thermodesulfatator sp. S606.</title>
        <authorList>
            <person name="Lai Q."/>
            <person name="Cao J."/>
            <person name="Dupont S."/>
            <person name="Shao Z."/>
            <person name="Jebbar M."/>
            <person name="Alain K."/>
        </authorList>
    </citation>
    <scope>NUCLEOTIDE SEQUENCE [LARGE SCALE GENOMIC DNA]</scope>
    <source>
        <strain evidence="2 3">S606</strain>
    </source>
</reference>